<gene>
    <name evidence="4" type="ORF">RJ641_015676</name>
</gene>
<evidence type="ECO:0000259" key="3">
    <source>
        <dbReference type="SMART" id="SM00847"/>
    </source>
</evidence>
<dbReference type="PANTHER" id="PTHR18934:SF213">
    <property type="entry name" value="3'-5' RNA HELICASE YTHDC2"/>
    <property type="match status" value="1"/>
</dbReference>
<protein>
    <recommendedName>
        <fullName evidence="1">RNA helicase</fullName>
        <ecNumber evidence="1">3.6.4.13</ecNumber>
    </recommendedName>
</protein>
<sequence>MTPTIMCQLFRHLGIQKQMQSSEKGRADRCQPGICYHLYSEFRASSMPDFQVPEIKRTSIEELCLKVKLLDPHCKIAAFLQKTLDPPVSETIQNAVIVLQDIGALSPDETFIEADLRLGSLPVHPLTSRMLLFAILLKCLDPALTLACASDYRDPFTLPMSPSEKKSGISQVGACFTPLIAGEVPRKEVNFQSFVPNPSSLQAPFTCFQACVSSFTTGINP</sequence>
<dbReference type="SUPFAM" id="SSF52540">
    <property type="entry name" value="P-loop containing nucleoside triphosphate hydrolases"/>
    <property type="match status" value="1"/>
</dbReference>
<proteinExistence type="predicted"/>
<dbReference type="PANTHER" id="PTHR18934">
    <property type="entry name" value="ATP-DEPENDENT RNA HELICASE"/>
    <property type="match status" value="1"/>
</dbReference>
<dbReference type="InterPro" id="IPR007502">
    <property type="entry name" value="Helicase-assoc_dom"/>
</dbReference>
<accession>A0AAN8Z0F8</accession>
<keyword evidence="4" id="KW-0067">ATP-binding</keyword>
<dbReference type="InterPro" id="IPR027417">
    <property type="entry name" value="P-loop_NTPase"/>
</dbReference>
<dbReference type="EC" id="3.6.4.13" evidence="1"/>
<evidence type="ECO:0000313" key="4">
    <source>
        <dbReference type="EMBL" id="KAK6919772.1"/>
    </source>
</evidence>
<keyword evidence="5" id="KW-1185">Reference proteome</keyword>
<comment type="caution">
    <text evidence="4">The sequence shown here is derived from an EMBL/GenBank/DDBJ whole genome shotgun (WGS) entry which is preliminary data.</text>
</comment>
<dbReference type="Proteomes" id="UP001370490">
    <property type="component" value="Unassembled WGS sequence"/>
</dbReference>
<keyword evidence="4" id="KW-0547">Nucleotide-binding</keyword>
<dbReference type="Gene3D" id="1.20.120.1080">
    <property type="match status" value="1"/>
</dbReference>
<dbReference type="GO" id="GO:0003724">
    <property type="term" value="F:RNA helicase activity"/>
    <property type="evidence" value="ECO:0007669"/>
    <property type="project" value="UniProtKB-EC"/>
</dbReference>
<dbReference type="EMBL" id="JBAMMX010000021">
    <property type="protein sequence ID" value="KAK6919772.1"/>
    <property type="molecule type" value="Genomic_DNA"/>
</dbReference>
<reference evidence="4 5" key="1">
    <citation type="submission" date="2023-12" db="EMBL/GenBank/DDBJ databases">
        <title>A high-quality genome assembly for Dillenia turbinata (Dilleniales).</title>
        <authorList>
            <person name="Chanderbali A."/>
        </authorList>
    </citation>
    <scope>NUCLEOTIDE SEQUENCE [LARGE SCALE GENOMIC DNA]</scope>
    <source>
        <strain evidence="4">LSX21</strain>
        <tissue evidence="4">Leaf</tissue>
    </source>
</reference>
<evidence type="ECO:0000313" key="5">
    <source>
        <dbReference type="Proteomes" id="UP001370490"/>
    </source>
</evidence>
<dbReference type="SMART" id="SM00847">
    <property type="entry name" value="HA2"/>
    <property type="match status" value="1"/>
</dbReference>
<name>A0AAN8Z0F8_9MAGN</name>
<comment type="catalytic activity">
    <reaction evidence="2">
        <text>ATP + H2O = ADP + phosphate + H(+)</text>
        <dbReference type="Rhea" id="RHEA:13065"/>
        <dbReference type="ChEBI" id="CHEBI:15377"/>
        <dbReference type="ChEBI" id="CHEBI:15378"/>
        <dbReference type="ChEBI" id="CHEBI:30616"/>
        <dbReference type="ChEBI" id="CHEBI:43474"/>
        <dbReference type="ChEBI" id="CHEBI:456216"/>
        <dbReference type="EC" id="3.6.4.13"/>
    </reaction>
</comment>
<dbReference type="AlphaFoldDB" id="A0AAN8Z0F8"/>
<keyword evidence="4" id="KW-0378">Hydrolase</keyword>
<dbReference type="GO" id="GO:0003723">
    <property type="term" value="F:RNA binding"/>
    <property type="evidence" value="ECO:0007669"/>
    <property type="project" value="TreeGrafter"/>
</dbReference>
<evidence type="ECO:0000256" key="2">
    <source>
        <dbReference type="ARBA" id="ARBA00047984"/>
    </source>
</evidence>
<dbReference type="Pfam" id="PF21010">
    <property type="entry name" value="HA2_C"/>
    <property type="match status" value="1"/>
</dbReference>
<organism evidence="4 5">
    <name type="scientific">Dillenia turbinata</name>
    <dbReference type="NCBI Taxonomy" id="194707"/>
    <lineage>
        <taxon>Eukaryota</taxon>
        <taxon>Viridiplantae</taxon>
        <taxon>Streptophyta</taxon>
        <taxon>Embryophyta</taxon>
        <taxon>Tracheophyta</taxon>
        <taxon>Spermatophyta</taxon>
        <taxon>Magnoliopsida</taxon>
        <taxon>eudicotyledons</taxon>
        <taxon>Gunneridae</taxon>
        <taxon>Pentapetalae</taxon>
        <taxon>Dilleniales</taxon>
        <taxon>Dilleniaceae</taxon>
        <taxon>Dillenia</taxon>
    </lineage>
</organism>
<feature type="domain" description="Helicase-associated" evidence="3">
    <location>
        <begin position="94"/>
        <end position="195"/>
    </location>
</feature>
<keyword evidence="4" id="KW-0347">Helicase</keyword>
<evidence type="ECO:0000256" key="1">
    <source>
        <dbReference type="ARBA" id="ARBA00012552"/>
    </source>
</evidence>